<dbReference type="Proteomes" id="UP001519332">
    <property type="component" value="Unassembled WGS sequence"/>
</dbReference>
<reference evidence="2 3" key="1">
    <citation type="submission" date="2021-03" db="EMBL/GenBank/DDBJ databases">
        <title>Sequencing the genomes of 1000 actinobacteria strains.</title>
        <authorList>
            <person name="Klenk H.-P."/>
        </authorList>
    </citation>
    <scope>NUCLEOTIDE SEQUENCE [LARGE SCALE GENOMIC DNA]</scope>
    <source>
        <strain evidence="2 3">DSM 46670</strain>
    </source>
</reference>
<feature type="domain" description="Amphi-Trp" evidence="1">
    <location>
        <begin position="8"/>
        <end position="75"/>
    </location>
</feature>
<evidence type="ECO:0000259" key="1">
    <source>
        <dbReference type="Pfam" id="PF20068"/>
    </source>
</evidence>
<dbReference type="InterPro" id="IPR027598">
    <property type="entry name" value="Amphi-Trp_dom"/>
</dbReference>
<proteinExistence type="predicted"/>
<comment type="caution">
    <text evidence="2">The sequence shown here is derived from an EMBL/GenBank/DDBJ whole genome shotgun (WGS) entry which is preliminary data.</text>
</comment>
<name>A0ABS4TWC9_9PSEU</name>
<organism evidence="2 3">
    <name type="scientific">Kibdelosporangium banguiense</name>
    <dbReference type="NCBI Taxonomy" id="1365924"/>
    <lineage>
        <taxon>Bacteria</taxon>
        <taxon>Bacillati</taxon>
        <taxon>Actinomycetota</taxon>
        <taxon>Actinomycetes</taxon>
        <taxon>Pseudonocardiales</taxon>
        <taxon>Pseudonocardiaceae</taxon>
        <taxon>Kibdelosporangium</taxon>
    </lineage>
</organism>
<gene>
    <name evidence="2" type="ORF">JOF56_009086</name>
</gene>
<dbReference type="NCBIfam" id="TIGR04354">
    <property type="entry name" value="amphi-Trp"/>
    <property type="match status" value="1"/>
</dbReference>
<dbReference type="EMBL" id="JAGINW010000001">
    <property type="protein sequence ID" value="MBP2328701.1"/>
    <property type="molecule type" value="Genomic_DNA"/>
</dbReference>
<evidence type="ECO:0000313" key="3">
    <source>
        <dbReference type="Proteomes" id="UP001519332"/>
    </source>
</evidence>
<sequence>MSTLEVTRQELLTRDEAARRLSALAAALANGEKVEVALGSSSVKIHVPDHVRCEIEVEVDREDVELEVELKWTTSE</sequence>
<keyword evidence="3" id="KW-1185">Reference proteome</keyword>
<protein>
    <submittedName>
        <fullName evidence="2">Amphi-Trp domain-containing protein</fullName>
    </submittedName>
</protein>
<dbReference type="RefSeq" id="WP_209645641.1">
    <property type="nucleotide sequence ID" value="NZ_JAGINW010000001.1"/>
</dbReference>
<dbReference type="Pfam" id="PF20068">
    <property type="entry name" value="Amphi-Trp"/>
    <property type="match status" value="1"/>
</dbReference>
<accession>A0ABS4TWC9</accession>
<evidence type="ECO:0000313" key="2">
    <source>
        <dbReference type="EMBL" id="MBP2328701.1"/>
    </source>
</evidence>